<feature type="transmembrane region" description="Helical" evidence="1">
    <location>
        <begin position="132"/>
        <end position="148"/>
    </location>
</feature>
<evidence type="ECO:0008006" key="4">
    <source>
        <dbReference type="Google" id="ProtNLM"/>
    </source>
</evidence>
<dbReference type="eggNOG" id="ENOG5030A4Q">
    <property type="taxonomic scope" value="Bacteria"/>
</dbReference>
<reference evidence="2 3" key="1">
    <citation type="journal article" date="2015" name="Genome Announc.">
        <title>Expanding the biotechnology potential of lactobacilli through comparative genomics of 213 strains and associated genera.</title>
        <authorList>
            <person name="Sun Z."/>
            <person name="Harris H.M."/>
            <person name="McCann A."/>
            <person name="Guo C."/>
            <person name="Argimon S."/>
            <person name="Zhang W."/>
            <person name="Yang X."/>
            <person name="Jeffery I.B."/>
            <person name="Cooney J.C."/>
            <person name="Kagawa T.F."/>
            <person name="Liu W."/>
            <person name="Song Y."/>
            <person name="Salvetti E."/>
            <person name="Wrobel A."/>
            <person name="Rasinkangas P."/>
            <person name="Parkhill J."/>
            <person name="Rea M.C."/>
            <person name="O'Sullivan O."/>
            <person name="Ritari J."/>
            <person name="Douillard F.P."/>
            <person name="Paul Ross R."/>
            <person name="Yang R."/>
            <person name="Briner A.E."/>
            <person name="Felis G.E."/>
            <person name="de Vos W.M."/>
            <person name="Barrangou R."/>
            <person name="Klaenhammer T.R."/>
            <person name="Caufield P.W."/>
            <person name="Cui Y."/>
            <person name="Zhang H."/>
            <person name="O'Toole P.W."/>
        </authorList>
    </citation>
    <scope>NUCLEOTIDE SEQUENCE [LARGE SCALE GENOMIC DNA]</scope>
    <source>
        <strain evidence="2 3">DSM 16634</strain>
    </source>
</reference>
<dbReference type="STRING" id="1423724.FC32_GL001112"/>
<comment type="caution">
    <text evidence="2">The sequence shown here is derived from an EMBL/GenBank/DDBJ whole genome shotgun (WGS) entry which is preliminary data.</text>
</comment>
<dbReference type="AlphaFoldDB" id="A0A0R1TR23"/>
<keyword evidence="3" id="KW-1185">Reference proteome</keyword>
<gene>
    <name evidence="2" type="ORF">FC32_GL001112</name>
</gene>
<organism evidence="2 3">
    <name type="scientific">Ligilactobacillus apodemi DSM 16634 = JCM 16172</name>
    <dbReference type="NCBI Taxonomy" id="1423724"/>
    <lineage>
        <taxon>Bacteria</taxon>
        <taxon>Bacillati</taxon>
        <taxon>Bacillota</taxon>
        <taxon>Bacilli</taxon>
        <taxon>Lactobacillales</taxon>
        <taxon>Lactobacillaceae</taxon>
        <taxon>Ligilactobacillus</taxon>
    </lineage>
</organism>
<feature type="transmembrane region" description="Helical" evidence="1">
    <location>
        <begin position="77"/>
        <end position="94"/>
    </location>
</feature>
<feature type="transmembrane region" description="Helical" evidence="1">
    <location>
        <begin position="40"/>
        <end position="65"/>
    </location>
</feature>
<feature type="transmembrane region" description="Helical" evidence="1">
    <location>
        <begin position="178"/>
        <end position="198"/>
    </location>
</feature>
<sequence>MNIAKYSVKNLVGSAIITGINCLCYGSLMIWALIHTNAQAGMVVALSLALSVGISYLILKVIALALFNTKAKRPLDTIAHCFGYLTLMCLFYPLCFGVKSFASGWVAFGIVTLWAVLALIYESIFYTKHWRIVYAVSLVCLIICLILVMTGISINLFLAYGFIFGIFAYWCQRYMPKTLWIACLLEFLAFSFWIIGLLQY</sequence>
<keyword evidence="1" id="KW-0472">Membrane</keyword>
<feature type="transmembrane region" description="Helical" evidence="1">
    <location>
        <begin position="12"/>
        <end position="34"/>
    </location>
</feature>
<feature type="transmembrane region" description="Helical" evidence="1">
    <location>
        <begin position="100"/>
        <end position="120"/>
    </location>
</feature>
<keyword evidence="1" id="KW-1133">Transmembrane helix</keyword>
<keyword evidence="1" id="KW-0812">Transmembrane</keyword>
<evidence type="ECO:0000313" key="2">
    <source>
        <dbReference type="EMBL" id="KRL83847.1"/>
    </source>
</evidence>
<dbReference type="EMBL" id="AZFT01000053">
    <property type="protein sequence ID" value="KRL83847.1"/>
    <property type="molecule type" value="Genomic_DNA"/>
</dbReference>
<evidence type="ECO:0000313" key="3">
    <source>
        <dbReference type="Proteomes" id="UP000051324"/>
    </source>
</evidence>
<dbReference type="RefSeq" id="WP_025087684.1">
    <property type="nucleotide sequence ID" value="NZ_AZFT01000053.1"/>
</dbReference>
<feature type="transmembrane region" description="Helical" evidence="1">
    <location>
        <begin position="154"/>
        <end position="171"/>
    </location>
</feature>
<proteinExistence type="predicted"/>
<accession>A0A0R1TR23</accession>
<protein>
    <recommendedName>
        <fullName evidence="4">Integral membrane protein</fullName>
    </recommendedName>
</protein>
<name>A0A0R1TR23_9LACO</name>
<dbReference type="Proteomes" id="UP000051324">
    <property type="component" value="Unassembled WGS sequence"/>
</dbReference>
<dbReference type="PATRIC" id="fig|1423724.4.peg.1155"/>
<evidence type="ECO:0000256" key="1">
    <source>
        <dbReference type="SAM" id="Phobius"/>
    </source>
</evidence>